<dbReference type="InterPro" id="IPR051535">
    <property type="entry name" value="Siderophore_ABC-ATPase"/>
</dbReference>
<sequence>MYHLKSVTLRSEIIEEAYPFNLPLIKNFKGFNLRKPITILVGENGSGKSTLLEALAMNIGSILIGGEHLDDDADLKPAGDLGKKLKLSWRIKTRTGFFLRADDFLNYTKRLAEIKRESQEKIKEIKSRDKFSLEVLPYASTLYDLKNLYGDGLEFRSHGESFLDLFQSRFRPNGLYLLDEPEAPLSPLKQLSLISMLMEMVKENSQFIIATHSPILMALPDAEIFCLDNGEMKLVDYQEVEHVRLTKSFLEDPERYLRHL</sequence>
<evidence type="ECO:0000313" key="9">
    <source>
        <dbReference type="EMBL" id="MBU9710314.1"/>
    </source>
</evidence>
<keyword evidence="6" id="KW-0406">Ion transport</keyword>
<gene>
    <name evidence="9" type="ORF">KS419_00865</name>
</gene>
<keyword evidence="10" id="KW-1185">Reference proteome</keyword>
<dbReference type="PANTHER" id="PTHR42771:SF2">
    <property type="entry name" value="IRON(3+)-HYDROXAMATE IMPORT ATP-BINDING PROTEIN FHUC"/>
    <property type="match status" value="1"/>
</dbReference>
<comment type="caution">
    <text evidence="9">The sequence shown here is derived from an EMBL/GenBank/DDBJ whole genome shotgun (WGS) entry which is preliminary data.</text>
</comment>
<organism evidence="9 10">
    <name type="scientific">Evansella tamaricis</name>
    <dbReference type="NCBI Taxonomy" id="2069301"/>
    <lineage>
        <taxon>Bacteria</taxon>
        <taxon>Bacillati</taxon>
        <taxon>Bacillota</taxon>
        <taxon>Bacilli</taxon>
        <taxon>Bacillales</taxon>
        <taxon>Bacillaceae</taxon>
        <taxon>Evansella</taxon>
    </lineage>
</organism>
<dbReference type="InterPro" id="IPR038729">
    <property type="entry name" value="Rad50/SbcC_AAA"/>
</dbReference>
<dbReference type="EMBL" id="JAHQCS010000016">
    <property type="protein sequence ID" value="MBU9710314.1"/>
    <property type="molecule type" value="Genomic_DNA"/>
</dbReference>
<keyword evidence="4" id="KW-0410">Iron transport</keyword>
<keyword evidence="3" id="KW-1003">Cell membrane</keyword>
<accession>A0ABS6J9E4</accession>
<feature type="domain" description="ABC transporter" evidence="8">
    <location>
        <begin position="9"/>
        <end position="254"/>
    </location>
</feature>
<dbReference type="PROSITE" id="PS50893">
    <property type="entry name" value="ABC_TRANSPORTER_2"/>
    <property type="match status" value="1"/>
</dbReference>
<comment type="subcellular location">
    <subcellularLocation>
        <location evidence="1">Cell membrane</location>
        <topology evidence="1">Peripheral membrane protein</topology>
    </subcellularLocation>
</comment>
<evidence type="ECO:0000256" key="1">
    <source>
        <dbReference type="ARBA" id="ARBA00004202"/>
    </source>
</evidence>
<keyword evidence="2" id="KW-0813">Transport</keyword>
<dbReference type="Proteomes" id="UP000784880">
    <property type="component" value="Unassembled WGS sequence"/>
</dbReference>
<dbReference type="InterPro" id="IPR003439">
    <property type="entry name" value="ABC_transporter-like_ATP-bd"/>
</dbReference>
<evidence type="ECO:0000313" key="10">
    <source>
        <dbReference type="Proteomes" id="UP000784880"/>
    </source>
</evidence>
<dbReference type="Pfam" id="PF13476">
    <property type="entry name" value="AAA_23"/>
    <property type="match status" value="1"/>
</dbReference>
<evidence type="ECO:0000256" key="4">
    <source>
        <dbReference type="ARBA" id="ARBA00022496"/>
    </source>
</evidence>
<evidence type="ECO:0000256" key="6">
    <source>
        <dbReference type="ARBA" id="ARBA00023065"/>
    </source>
</evidence>
<evidence type="ECO:0000256" key="5">
    <source>
        <dbReference type="ARBA" id="ARBA00023004"/>
    </source>
</evidence>
<dbReference type="Pfam" id="PF13304">
    <property type="entry name" value="AAA_21"/>
    <property type="match status" value="1"/>
</dbReference>
<keyword evidence="5" id="KW-0408">Iron</keyword>
<name>A0ABS6J9E4_9BACI</name>
<dbReference type="InterPro" id="IPR003593">
    <property type="entry name" value="AAA+_ATPase"/>
</dbReference>
<keyword evidence="7" id="KW-0472">Membrane</keyword>
<protein>
    <submittedName>
        <fullName evidence="9">AAA family ATPase</fullName>
    </submittedName>
</protein>
<evidence type="ECO:0000256" key="2">
    <source>
        <dbReference type="ARBA" id="ARBA00022448"/>
    </source>
</evidence>
<evidence type="ECO:0000256" key="3">
    <source>
        <dbReference type="ARBA" id="ARBA00022475"/>
    </source>
</evidence>
<dbReference type="PANTHER" id="PTHR42771">
    <property type="entry name" value="IRON(3+)-HYDROXAMATE IMPORT ATP-BINDING PROTEIN FHUC"/>
    <property type="match status" value="1"/>
</dbReference>
<evidence type="ECO:0000256" key="7">
    <source>
        <dbReference type="ARBA" id="ARBA00023136"/>
    </source>
</evidence>
<proteinExistence type="predicted"/>
<dbReference type="RefSeq" id="WP_217064208.1">
    <property type="nucleotide sequence ID" value="NZ_JAHQCS010000016.1"/>
</dbReference>
<dbReference type="InterPro" id="IPR003959">
    <property type="entry name" value="ATPase_AAA_core"/>
</dbReference>
<dbReference type="SMART" id="SM00382">
    <property type="entry name" value="AAA"/>
    <property type="match status" value="1"/>
</dbReference>
<evidence type="ECO:0000259" key="8">
    <source>
        <dbReference type="PROSITE" id="PS50893"/>
    </source>
</evidence>
<reference evidence="9 10" key="1">
    <citation type="submission" date="2021-06" db="EMBL/GenBank/DDBJ databases">
        <title>Bacillus sp. RD4P76, an endophyte from a halophyte.</title>
        <authorList>
            <person name="Sun J.-Q."/>
        </authorList>
    </citation>
    <scope>NUCLEOTIDE SEQUENCE [LARGE SCALE GENOMIC DNA]</scope>
    <source>
        <strain evidence="9 10">CGMCC 1.15917</strain>
    </source>
</reference>